<sequence length="148" mass="15660">MADNNIPVTANGDVTIDCDNNNDQTTCKIVFSHDNGTELARIQENGCFGIGNTAPTYPLDVLKDGNSENIIANLKNINSGNSAGVALNLLAYNASTKITKFGAGHSTQASNMVINNVGGDIIFKWSGTEKLRITSDGKLKIGSWTIQG</sequence>
<protein>
    <submittedName>
        <fullName evidence="1">Uncharacterized protein</fullName>
    </submittedName>
</protein>
<organism evidence="1 2">
    <name type="scientific">Candidatus Raymondbacteria bacterium RIFOXYD12_FULL_49_13</name>
    <dbReference type="NCBI Taxonomy" id="1817890"/>
    <lineage>
        <taxon>Bacteria</taxon>
        <taxon>Raymondiibacteriota</taxon>
    </lineage>
</organism>
<accession>A0A1F7F6R3</accession>
<dbReference type="Proteomes" id="UP000179243">
    <property type="component" value="Unassembled WGS sequence"/>
</dbReference>
<dbReference type="AlphaFoldDB" id="A0A1F7F6R3"/>
<dbReference type="EMBL" id="MFYX01000110">
    <property type="protein sequence ID" value="OGK02283.1"/>
    <property type="molecule type" value="Genomic_DNA"/>
</dbReference>
<reference evidence="1 2" key="1">
    <citation type="journal article" date="2016" name="Nat. Commun.">
        <title>Thousands of microbial genomes shed light on interconnected biogeochemical processes in an aquifer system.</title>
        <authorList>
            <person name="Anantharaman K."/>
            <person name="Brown C.T."/>
            <person name="Hug L.A."/>
            <person name="Sharon I."/>
            <person name="Castelle C.J."/>
            <person name="Probst A.J."/>
            <person name="Thomas B.C."/>
            <person name="Singh A."/>
            <person name="Wilkins M.J."/>
            <person name="Karaoz U."/>
            <person name="Brodie E.L."/>
            <person name="Williams K.H."/>
            <person name="Hubbard S.S."/>
            <person name="Banfield J.F."/>
        </authorList>
    </citation>
    <scope>NUCLEOTIDE SEQUENCE [LARGE SCALE GENOMIC DNA]</scope>
</reference>
<evidence type="ECO:0000313" key="1">
    <source>
        <dbReference type="EMBL" id="OGK02283.1"/>
    </source>
</evidence>
<name>A0A1F7F6R3_UNCRA</name>
<comment type="caution">
    <text evidence="1">The sequence shown here is derived from an EMBL/GenBank/DDBJ whole genome shotgun (WGS) entry which is preliminary data.</text>
</comment>
<evidence type="ECO:0000313" key="2">
    <source>
        <dbReference type="Proteomes" id="UP000179243"/>
    </source>
</evidence>
<gene>
    <name evidence="1" type="ORF">A2519_16555</name>
</gene>
<proteinExistence type="predicted"/>